<dbReference type="RefSeq" id="XP_029216781.1">
    <property type="nucleotide sequence ID" value="XM_029360114.1"/>
</dbReference>
<dbReference type="Proteomes" id="UP000224006">
    <property type="component" value="Chromosome IX"/>
</dbReference>
<dbReference type="KEGG" id="bbes:BESB_013840"/>
<feature type="compositionally biased region" description="Acidic residues" evidence="1">
    <location>
        <begin position="58"/>
        <end position="81"/>
    </location>
</feature>
<keyword evidence="2" id="KW-0732">Signal</keyword>
<comment type="caution">
    <text evidence="3">The sequence shown here is derived from an EMBL/GenBank/DDBJ whole genome shotgun (WGS) entry which is preliminary data.</text>
</comment>
<name>A0A2A9MBK5_BESBE</name>
<feature type="chain" id="PRO_5012586316" description="Transmembrane protein" evidence="2">
    <location>
        <begin position="27"/>
        <end position="153"/>
    </location>
</feature>
<organism evidence="3 4">
    <name type="scientific">Besnoitia besnoiti</name>
    <name type="common">Apicomplexan protozoan</name>
    <dbReference type="NCBI Taxonomy" id="94643"/>
    <lineage>
        <taxon>Eukaryota</taxon>
        <taxon>Sar</taxon>
        <taxon>Alveolata</taxon>
        <taxon>Apicomplexa</taxon>
        <taxon>Conoidasida</taxon>
        <taxon>Coccidia</taxon>
        <taxon>Eucoccidiorida</taxon>
        <taxon>Eimeriorina</taxon>
        <taxon>Sarcocystidae</taxon>
        <taxon>Besnoitia</taxon>
    </lineage>
</organism>
<dbReference type="VEuPathDB" id="ToxoDB:BESB_013840"/>
<sequence>MAPRISLSWAVLAVFVAVGLVALVATDVVSLNVDEADAALDETGAPSFTQEDANAFGEMDEDHAEDEMDDEFDGGDEESDSDATLQGEDMSFLEDGGHDDMEDDFDFNNMDEEQVAELANSLEGEEREAFLAMWDEHKAGAGSGDGSSAFAEL</sequence>
<evidence type="ECO:0000313" key="3">
    <source>
        <dbReference type="EMBL" id="PFH32772.1"/>
    </source>
</evidence>
<evidence type="ECO:0008006" key="5">
    <source>
        <dbReference type="Google" id="ProtNLM"/>
    </source>
</evidence>
<accession>A0A2A9MBK5</accession>
<feature type="signal peptide" evidence="2">
    <location>
        <begin position="1"/>
        <end position="26"/>
    </location>
</feature>
<dbReference type="AlphaFoldDB" id="A0A2A9MBK5"/>
<gene>
    <name evidence="3" type="ORF">BESB_013840</name>
</gene>
<evidence type="ECO:0000256" key="2">
    <source>
        <dbReference type="SAM" id="SignalP"/>
    </source>
</evidence>
<protein>
    <recommendedName>
        <fullName evidence="5">Transmembrane protein</fullName>
    </recommendedName>
</protein>
<proteinExistence type="predicted"/>
<dbReference type="EMBL" id="NWUJ01000010">
    <property type="protein sequence ID" value="PFH32772.1"/>
    <property type="molecule type" value="Genomic_DNA"/>
</dbReference>
<reference evidence="3 4" key="1">
    <citation type="submission" date="2017-09" db="EMBL/GenBank/DDBJ databases">
        <title>Genome sequencing of Besnoitia besnoiti strain Bb-Ger1.</title>
        <authorList>
            <person name="Schares G."/>
            <person name="Venepally P."/>
            <person name="Lorenzi H.A."/>
        </authorList>
    </citation>
    <scope>NUCLEOTIDE SEQUENCE [LARGE SCALE GENOMIC DNA]</scope>
    <source>
        <strain evidence="3 4">Bb-Ger1</strain>
    </source>
</reference>
<evidence type="ECO:0000313" key="4">
    <source>
        <dbReference type="Proteomes" id="UP000224006"/>
    </source>
</evidence>
<evidence type="ECO:0000256" key="1">
    <source>
        <dbReference type="SAM" id="MobiDB-lite"/>
    </source>
</evidence>
<keyword evidence="4" id="KW-1185">Reference proteome</keyword>
<dbReference type="GeneID" id="40306446"/>
<feature type="region of interest" description="Disordered" evidence="1">
    <location>
        <begin position="42"/>
        <end position="112"/>
    </location>
</feature>
<feature type="compositionally biased region" description="Acidic residues" evidence="1">
    <location>
        <begin position="100"/>
        <end position="112"/>
    </location>
</feature>